<dbReference type="PROSITE" id="PS50082">
    <property type="entry name" value="WD_REPEATS_2"/>
    <property type="match status" value="1"/>
</dbReference>
<accession>A0A9P1G6T5</accession>
<dbReference type="InterPro" id="IPR001680">
    <property type="entry name" value="WD40_rpt"/>
</dbReference>
<feature type="non-terminal residue" evidence="3">
    <location>
        <position position="967"/>
    </location>
</feature>
<feature type="repeat" description="WD" evidence="1">
    <location>
        <begin position="430"/>
        <end position="468"/>
    </location>
</feature>
<feature type="region of interest" description="Disordered" evidence="2">
    <location>
        <begin position="619"/>
        <end position="649"/>
    </location>
</feature>
<dbReference type="EMBL" id="CAMXCT010003000">
    <property type="protein sequence ID" value="CAI4001766.1"/>
    <property type="molecule type" value="Genomic_DNA"/>
</dbReference>
<keyword evidence="1" id="KW-0853">WD repeat</keyword>
<dbReference type="Pfam" id="PF00400">
    <property type="entry name" value="WD40"/>
    <property type="match status" value="1"/>
</dbReference>
<dbReference type="PANTHER" id="PTHR32215:SF15">
    <property type="entry name" value="CILIA- AND FLAGELLA-ASSOCIATED PROTEIN 57"/>
    <property type="match status" value="1"/>
</dbReference>
<evidence type="ECO:0000313" key="3">
    <source>
        <dbReference type="EMBL" id="CAI4001766.1"/>
    </source>
</evidence>
<reference evidence="3" key="1">
    <citation type="submission" date="2022-10" db="EMBL/GenBank/DDBJ databases">
        <authorList>
            <person name="Chen Y."/>
            <person name="Dougan E. K."/>
            <person name="Chan C."/>
            <person name="Rhodes N."/>
            <person name="Thang M."/>
        </authorList>
    </citation>
    <scope>NUCLEOTIDE SEQUENCE</scope>
</reference>
<dbReference type="SMART" id="SM00320">
    <property type="entry name" value="WD40"/>
    <property type="match status" value="3"/>
</dbReference>
<dbReference type="Proteomes" id="UP001152797">
    <property type="component" value="Unassembled WGS sequence"/>
</dbReference>
<dbReference type="SUPFAM" id="SSF50978">
    <property type="entry name" value="WD40 repeat-like"/>
    <property type="match status" value="1"/>
</dbReference>
<dbReference type="InterPro" id="IPR052993">
    <property type="entry name" value="CFA-57"/>
</dbReference>
<dbReference type="EMBL" id="CAMXCT030003000">
    <property type="protein sequence ID" value="CAL4789078.1"/>
    <property type="molecule type" value="Genomic_DNA"/>
</dbReference>
<comment type="caution">
    <text evidence="3">The sequence shown here is derived from an EMBL/GenBank/DDBJ whole genome shotgun (WGS) entry which is preliminary data.</text>
</comment>
<protein>
    <submittedName>
        <fullName evidence="4">Cilia- and flagella-associated protein 57 (WD repeat-containing protein 65)</fullName>
    </submittedName>
</protein>
<evidence type="ECO:0000256" key="2">
    <source>
        <dbReference type="SAM" id="MobiDB-lite"/>
    </source>
</evidence>
<dbReference type="AlphaFoldDB" id="A0A9P1G6T5"/>
<reference evidence="4 5" key="2">
    <citation type="submission" date="2024-05" db="EMBL/GenBank/DDBJ databases">
        <authorList>
            <person name="Chen Y."/>
            <person name="Shah S."/>
            <person name="Dougan E. K."/>
            <person name="Thang M."/>
            <person name="Chan C."/>
        </authorList>
    </citation>
    <scope>NUCLEOTIDE SEQUENCE [LARGE SCALE GENOMIC DNA]</scope>
</reference>
<dbReference type="Gene3D" id="2.130.10.10">
    <property type="entry name" value="YVTN repeat-like/Quinoprotein amine dehydrogenase"/>
    <property type="match status" value="2"/>
</dbReference>
<dbReference type="InterPro" id="IPR036322">
    <property type="entry name" value="WD40_repeat_dom_sf"/>
</dbReference>
<gene>
    <name evidence="3" type="ORF">C1SCF055_LOCUS27782</name>
</gene>
<keyword evidence="4" id="KW-0969">Cilium</keyword>
<evidence type="ECO:0000313" key="4">
    <source>
        <dbReference type="EMBL" id="CAL4789078.1"/>
    </source>
</evidence>
<proteinExistence type="predicted"/>
<evidence type="ECO:0000313" key="5">
    <source>
        <dbReference type="Proteomes" id="UP001152797"/>
    </source>
</evidence>
<keyword evidence="4" id="KW-0282">Flagellum</keyword>
<dbReference type="OrthoDB" id="431463at2759"/>
<name>A0A9P1G6T5_9DINO</name>
<keyword evidence="5" id="KW-1185">Reference proteome</keyword>
<evidence type="ECO:0000256" key="1">
    <source>
        <dbReference type="PROSITE-ProRule" id="PRU00221"/>
    </source>
</evidence>
<sequence length="967" mass="103879">MSHSSGSVADRPSSGILLEVADGFGSHAGKIRDAVFFCDIAGQYLGYVVGRQLAFRNLSTSEAGRCGSSSDHRAQPLHQVGFAVESGDIQVISACAASRDRSFLALCRTNSFKSSISIYELGANATNRPVQILEELQGRDGPVGTLTAVAFSSATMASGRAEDPNSRLCVASAGHYAQIVVLEWRLNEVLGRYMLTEPLTRIAFSTLDSDIVSGSGSNTFELWALKDWPPSETSEEKLESKDMIVLQRVEELNEYCSTFMDHTWLQPANGALALCSHEGAVEIISSGLDVEDVDGRAQHVDPVPYFICHIQCPFGKRRAGLPATEIRAFTHGFVVAGADSCISVWRLSQEGDRDADDMLSGPSYEHDCTACLALGAGSPVVALDLVGGRDEVHAAVGFQNAYITHFRLSLLRSGEVEPAAPVEDLPLVGGGAHAGPVTSLDMAVQRPIVVSACSQDGTIRVWDYQAGRCDICWQASEELTSLALHPFGFLLAVSFSDRIRLMEILSKEPPWHDCGDTSEALLRHQHQVATSAISRVTSDLRLTIGGLMAEAALDAAPSKSLAVPSKAAPLPEALCKVPPVPVPEALSKALPPVPDALSKASIPVPEALSKAVGLPEVPSKAGAQAAQPTFPEVPSKAAPPVPEESGKPKSLVVGDETFQFAAGLQEAYQEMDFTACSVLSTQNITAREANPFPPVMKGRVRHMVNPVTIGKTFPAGSFDELVFFLPGLSFSVPKELGTSDRPLYAYRVHQFVFHLLRSSKSLLKGDGLLHVVWPEETCLMSSPCGAAGIELVQLLNHLGCQQTTAKYSMEAIKVFECIKPIVFGGFCIELPEWLQNLQMLTFSLDTKPIPLPLSVALQLNPDLELVSIKGAANVAGVEAPPEMAPLRAKLIHEAIARKARLKEIYGRDPQEMVSNYDLVKEALAPDPDALLSIPMEAFMMTLDELPHFSICLKFQVLEEGVANNGTG</sequence>
<keyword evidence="4" id="KW-0966">Cell projection</keyword>
<dbReference type="InterPro" id="IPR015943">
    <property type="entry name" value="WD40/YVTN_repeat-like_dom_sf"/>
</dbReference>
<dbReference type="EMBL" id="CAMXCT020003000">
    <property type="protein sequence ID" value="CAL1155141.1"/>
    <property type="molecule type" value="Genomic_DNA"/>
</dbReference>
<dbReference type="PANTHER" id="PTHR32215">
    <property type="entry name" value="CILIA- AND FLAGELLA-ASSOCIATED PROTEIN 57"/>
    <property type="match status" value="1"/>
</dbReference>
<organism evidence="3">
    <name type="scientific">Cladocopium goreaui</name>
    <dbReference type="NCBI Taxonomy" id="2562237"/>
    <lineage>
        <taxon>Eukaryota</taxon>
        <taxon>Sar</taxon>
        <taxon>Alveolata</taxon>
        <taxon>Dinophyceae</taxon>
        <taxon>Suessiales</taxon>
        <taxon>Symbiodiniaceae</taxon>
        <taxon>Cladocopium</taxon>
    </lineage>
</organism>